<evidence type="ECO:0000313" key="3">
    <source>
        <dbReference type="Proteomes" id="UP000095131"/>
    </source>
</evidence>
<accession>A0A1E3WEI1</accession>
<feature type="transmembrane region" description="Helical" evidence="1">
    <location>
        <begin position="23"/>
        <end position="44"/>
    </location>
</feature>
<dbReference type="EMBL" id="MDCJ01000007">
    <property type="protein sequence ID" value="ODS04228.1"/>
    <property type="molecule type" value="Genomic_DNA"/>
</dbReference>
<keyword evidence="1" id="KW-1133">Transmembrane helix</keyword>
<evidence type="ECO:0000313" key="2">
    <source>
        <dbReference type="EMBL" id="ODS04228.1"/>
    </source>
</evidence>
<gene>
    <name evidence="2" type="ORF">VSF3289_03359</name>
</gene>
<proteinExistence type="predicted"/>
<reference evidence="2 3" key="1">
    <citation type="submission" date="2016-08" db="EMBL/GenBank/DDBJ databases">
        <title>Genome sequencing of Vibrio scophthalmi strain FP3289, an isolated from Paralichthys olivaceus.</title>
        <authorList>
            <person name="Han H.-J."/>
        </authorList>
    </citation>
    <scope>NUCLEOTIDE SEQUENCE [LARGE SCALE GENOMIC DNA]</scope>
    <source>
        <strain evidence="2 3">FP3289</strain>
    </source>
</reference>
<organism evidence="2 3">
    <name type="scientific">Vibrio scophthalmi</name>
    <dbReference type="NCBI Taxonomy" id="45658"/>
    <lineage>
        <taxon>Bacteria</taxon>
        <taxon>Pseudomonadati</taxon>
        <taxon>Pseudomonadota</taxon>
        <taxon>Gammaproteobacteria</taxon>
        <taxon>Vibrionales</taxon>
        <taxon>Vibrionaceae</taxon>
        <taxon>Vibrio</taxon>
    </lineage>
</organism>
<name>A0A1E3WEI1_9VIBR</name>
<dbReference type="AlphaFoldDB" id="A0A1E3WEI1"/>
<keyword evidence="1" id="KW-0812">Transmembrane</keyword>
<evidence type="ECO:0000256" key="1">
    <source>
        <dbReference type="SAM" id="Phobius"/>
    </source>
</evidence>
<sequence>MSNFVGRHLEEMADIRATRKCKLVRLCSLLSICVLTGYGFAYFANHENVFGPSTLSVAWC</sequence>
<dbReference type="Proteomes" id="UP000095131">
    <property type="component" value="Unassembled WGS sequence"/>
</dbReference>
<comment type="caution">
    <text evidence="2">The sequence shown here is derived from an EMBL/GenBank/DDBJ whole genome shotgun (WGS) entry which is preliminary data.</text>
</comment>
<protein>
    <submittedName>
        <fullName evidence="2">Uncharacterized protein</fullName>
    </submittedName>
</protein>
<keyword evidence="1" id="KW-0472">Membrane</keyword>